<evidence type="ECO:0000313" key="2">
    <source>
        <dbReference type="EMBL" id="SHF69083.1"/>
    </source>
</evidence>
<dbReference type="EMBL" id="FQUQ01000003">
    <property type="protein sequence ID" value="SHF69083.1"/>
    <property type="molecule type" value="Genomic_DNA"/>
</dbReference>
<keyword evidence="1" id="KW-0732">Signal</keyword>
<dbReference type="AlphaFoldDB" id="A0A1M5DQ36"/>
<accession>A0A1M5DQ36</accession>
<organism evidence="2 3">
    <name type="scientific">Pedobacter caeni</name>
    <dbReference type="NCBI Taxonomy" id="288992"/>
    <lineage>
        <taxon>Bacteria</taxon>
        <taxon>Pseudomonadati</taxon>
        <taxon>Bacteroidota</taxon>
        <taxon>Sphingobacteriia</taxon>
        <taxon>Sphingobacteriales</taxon>
        <taxon>Sphingobacteriaceae</taxon>
        <taxon>Pedobacter</taxon>
    </lineage>
</organism>
<name>A0A1M5DQ36_9SPHI</name>
<dbReference type="Proteomes" id="UP000184287">
    <property type="component" value="Unassembled WGS sequence"/>
</dbReference>
<keyword evidence="3" id="KW-1185">Reference proteome</keyword>
<reference evidence="3" key="1">
    <citation type="submission" date="2016-11" db="EMBL/GenBank/DDBJ databases">
        <authorList>
            <person name="Varghese N."/>
            <person name="Submissions S."/>
        </authorList>
    </citation>
    <scope>NUCLEOTIDE SEQUENCE [LARGE SCALE GENOMIC DNA]</scope>
    <source>
        <strain evidence="3">DSM 16990</strain>
    </source>
</reference>
<dbReference type="InterPro" id="IPR011042">
    <property type="entry name" value="6-blade_b-propeller_TolB-like"/>
</dbReference>
<evidence type="ECO:0008006" key="4">
    <source>
        <dbReference type="Google" id="ProtNLM"/>
    </source>
</evidence>
<evidence type="ECO:0000313" key="3">
    <source>
        <dbReference type="Proteomes" id="UP000184287"/>
    </source>
</evidence>
<dbReference type="SUPFAM" id="SSF63829">
    <property type="entry name" value="Calcium-dependent phosphotriesterase"/>
    <property type="match status" value="1"/>
</dbReference>
<protein>
    <recommendedName>
        <fullName evidence="4">ATP-binding protein</fullName>
    </recommendedName>
</protein>
<dbReference type="STRING" id="288992.SAMN04488522_103336"/>
<feature type="signal peptide" evidence="1">
    <location>
        <begin position="1"/>
        <end position="21"/>
    </location>
</feature>
<feature type="chain" id="PRO_5009909618" description="ATP-binding protein" evidence="1">
    <location>
        <begin position="22"/>
        <end position="275"/>
    </location>
</feature>
<gene>
    <name evidence="2" type="ORF">SAMN04488522_103336</name>
</gene>
<evidence type="ECO:0000256" key="1">
    <source>
        <dbReference type="SAM" id="SignalP"/>
    </source>
</evidence>
<proteinExistence type="predicted"/>
<dbReference type="Gene3D" id="2.120.10.30">
    <property type="entry name" value="TolB, C-terminal domain"/>
    <property type="match status" value="1"/>
</dbReference>
<sequence>MLMKKCLSLMFIITLSLQLKAQHSLLKLWETDSVINLPESVLPDLKAKVLYVSVMGNNPNDKDGIGGIGKIKPNGKVIDLNWISGLNSPKGLAISGNLMYAADLTDVVVIDIAKGKVLRKIPIENTKFLNDITASDKGIVYVSDSRTKRIYKIENDVPSLYLDSINGVNGLKAIGEDLYILGGKSFLKADAGKKITKIAELPNGGDGLEPIGNGDFLCSSWGGYVYYVHADGKIDLLLDTHLEKKNTADIGYDPVKKIVYIPTFYKKTVMAYQLK</sequence>